<dbReference type="VEuPathDB" id="VectorBase:MDOMA2_018387"/>
<evidence type="ECO:0000259" key="25">
    <source>
        <dbReference type="SMART" id="SM00306"/>
    </source>
</evidence>
<feature type="domain" description="Hint" evidence="24">
    <location>
        <begin position="386"/>
        <end position="430"/>
    </location>
</feature>
<dbReference type="InterPro" id="IPR000320">
    <property type="entry name" value="Hedgehog_signalling_dom"/>
</dbReference>
<comment type="catalytic activity">
    <reaction evidence="20">
        <text>glycyl-L-cysteinyl-[protein] + cholesterol + H(+) = [protein]-C-terminal glycyl cholesterol ester + N-terminal L-cysteinyl-[protein]</text>
        <dbReference type="Rhea" id="RHEA:59504"/>
        <dbReference type="Rhea" id="RHEA-COMP:12707"/>
        <dbReference type="Rhea" id="RHEA-COMP:15369"/>
        <dbReference type="Rhea" id="RHEA-COMP:15374"/>
        <dbReference type="ChEBI" id="CHEBI:15378"/>
        <dbReference type="ChEBI" id="CHEBI:16113"/>
        <dbReference type="ChEBI" id="CHEBI:65250"/>
        <dbReference type="ChEBI" id="CHEBI:143135"/>
        <dbReference type="ChEBI" id="CHEBI:143140"/>
    </reaction>
    <physiologicalReaction direction="left-to-right" evidence="20">
        <dbReference type="Rhea" id="RHEA:59505"/>
    </physiologicalReaction>
</comment>
<dbReference type="SMART" id="SM00306">
    <property type="entry name" value="HintN"/>
    <property type="match status" value="1"/>
</dbReference>
<dbReference type="InterPro" id="IPR036844">
    <property type="entry name" value="Hint_dom_sf"/>
</dbReference>
<keyword evidence="7 23" id="KW-0645">Protease</keyword>
<dbReference type="SUPFAM" id="SSF55166">
    <property type="entry name" value="Hedgehog/DD-peptidase"/>
    <property type="match status" value="1"/>
</dbReference>
<keyword evidence="18" id="KW-0504">Morphogen</keyword>
<evidence type="ECO:0000256" key="15">
    <source>
        <dbReference type="ARBA" id="ARBA00023136"/>
    </source>
</evidence>
<evidence type="ECO:0000256" key="5">
    <source>
        <dbReference type="ARBA" id="ARBA00022475"/>
    </source>
</evidence>
<evidence type="ECO:0000256" key="10">
    <source>
        <dbReference type="ARBA" id="ARBA00022723"/>
    </source>
</evidence>
<keyword evidence="8" id="KW-0808">Transferase</keyword>
<dbReference type="GeneID" id="101889971"/>
<dbReference type="InterPro" id="IPR003586">
    <property type="entry name" value="Hint_dom_C"/>
</dbReference>
<evidence type="ECO:0000256" key="4">
    <source>
        <dbReference type="ARBA" id="ARBA00022473"/>
    </source>
</evidence>
<keyword evidence="26" id="KW-1185">Reference proteome</keyword>
<dbReference type="InterPro" id="IPR001767">
    <property type="entry name" value="Hedgehog_Hint"/>
</dbReference>
<comment type="function">
    <text evidence="19">The C-terminal part of the hedgehog protein precursor displays an autoproteolysis activity that results in the cleavage of the full-length protein into two parts (N-product and C-product). In addition, the C-terminal part displays a cholesterol transferase activity that results by the covalent attachment of a cholesterol moiety to the C-terminal of the newly generated N-product. Once cleaved, the C-product has no signaling activity and diffuses from the cell.</text>
</comment>
<sequence length="484" mass="54354">MEFEQRVPCIEGTTDMSCDKCHICANNNKKYHLSSCATPSYTSSQTSHSESISMSDMEFNKTFHWLPNVNCGLSSASSTPASSSSYFTLRRICMLLLVASLFSCAAGCGPGRGIGGPRRRRKLTPLVFKQHVPNMSEQTLGASGVSEGAIRRDSPKFKKLEFNNNRDIIFKDEEGTGVDHVMTRRCKEKLNTLAISVMNQWPGVRLRVTESWEEEKYLPDVNSLHYEGRAVDITTSDRDRSKYGMLARLAVEAGFDWVYYETRAHIHCSVKSDSSHTPHDSGCFTKDSTALTASGERKTMTDLRIGDRVLSINEQGEPIYSEIILFMDRSLEESQEFVQMTTEGGAVLTVTPAHLIMIWNREKSLTEYVFADRVEEGDQVFVHDESGVLRPQRVVDLRAVLKTGFVAPLTKEGTIVVNSVAASCYAVVNSQSLAHWTYAPMRLWAMLKSYIPSTSTAQMQNGVHWYGRTLYGIKNYLVPKSWRH</sequence>
<evidence type="ECO:0000256" key="21">
    <source>
        <dbReference type="PIRSR" id="PIRSR009400-1"/>
    </source>
</evidence>
<dbReference type="CDD" id="cd00081">
    <property type="entry name" value="Hint"/>
    <property type="match status" value="1"/>
</dbReference>
<keyword evidence="14 22" id="KW-0106">Calcium</keyword>
<evidence type="ECO:0000256" key="3">
    <source>
        <dbReference type="ARBA" id="ARBA00010649"/>
    </source>
</evidence>
<protein>
    <recommendedName>
        <fullName evidence="23">Hedgehog protein</fullName>
    </recommendedName>
</protein>
<comment type="function">
    <molecule>Protein hedgehog</molecule>
    <text evidence="23">The C-terminal part of the hedgehog protein precursor displays an autoproteolysis activity that results in the cleavage of the full-length protein into two parts (N-product and C-product). In addition, the C-terminal part displays a cholesterol transferase activity that results by the covalent attachment of a cholesterol moiety to the C-terminal of the newly generated N-product.</text>
</comment>
<dbReference type="SMART" id="SM00305">
    <property type="entry name" value="HintC"/>
    <property type="match status" value="1"/>
</dbReference>
<evidence type="ECO:0000256" key="7">
    <source>
        <dbReference type="ARBA" id="ARBA00022670"/>
    </source>
</evidence>
<comment type="subcellular location">
    <molecule>Sonic hedgehog protein</molecule>
    <subcellularLocation>
        <location evidence="23">Endoplasmic reticulum membrane</location>
    </subcellularLocation>
    <subcellularLocation>
        <location evidence="23">Golgi apparatus membrane</location>
    </subcellularLocation>
</comment>
<feature type="binding site" evidence="22">
    <location>
        <position position="210"/>
    </location>
    <ligand>
        <name>Ca(2+)</name>
        <dbReference type="ChEBI" id="CHEBI:29108"/>
        <label>1</label>
    </ligand>
</feature>
<evidence type="ECO:0000256" key="13">
    <source>
        <dbReference type="ARBA" id="ARBA00022813"/>
    </source>
</evidence>
<dbReference type="Gene3D" id="3.30.1380.10">
    <property type="match status" value="1"/>
</dbReference>
<evidence type="ECO:0000256" key="23">
    <source>
        <dbReference type="RuleBase" id="RU280812"/>
    </source>
</evidence>
<dbReference type="Pfam" id="PF01085">
    <property type="entry name" value="HH_signal"/>
    <property type="match status" value="1"/>
</dbReference>
<dbReference type="PIRSF" id="PIRSF009400">
    <property type="entry name" value="Peptidase_C46"/>
    <property type="match status" value="1"/>
</dbReference>
<evidence type="ECO:0000256" key="1">
    <source>
        <dbReference type="ARBA" id="ARBA00004123"/>
    </source>
</evidence>
<feature type="site" description="Essential for auto-cleavage" evidence="21">
    <location>
        <position position="354"/>
    </location>
</feature>
<keyword evidence="12 23" id="KW-0378">Hydrolase</keyword>
<comment type="similarity">
    <text evidence="3 23">Belongs to the hedgehog family.</text>
</comment>
<feature type="binding site" evidence="22">
    <location>
        <position position="225"/>
    </location>
    <ligand>
        <name>Zn(2+)</name>
        <dbReference type="ChEBI" id="CHEBI:29105"/>
    </ligand>
</feature>
<dbReference type="RefSeq" id="XP_005179450.2">
    <property type="nucleotide sequence ID" value="XM_005179393.4"/>
</dbReference>
<keyword evidence="16" id="KW-0564">Palmitate</keyword>
<dbReference type="VEuPathDB" id="VectorBase:MDOA006755"/>
<comment type="subcellular location">
    <subcellularLocation>
        <location evidence="2">Cytoplasm</location>
    </subcellularLocation>
    <subcellularLocation>
        <location evidence="1">Nucleus</location>
    </subcellularLocation>
</comment>
<comment type="function">
    <molecule>Protein hedgehog N-product</molecule>
    <text evidence="23">The dually lipidated hedgehog protein N-product is a morphogen which is essential for a variety of patterning events during development.</text>
</comment>
<feature type="binding site" evidence="22">
    <location>
        <position position="179"/>
    </location>
    <ligand>
        <name>Ca(2+)</name>
        <dbReference type="ChEBI" id="CHEBI:29108"/>
        <label>1</label>
    </ligand>
</feature>
<keyword evidence="11 23" id="KW-0732">Signal</keyword>
<evidence type="ECO:0000313" key="27">
    <source>
        <dbReference type="RefSeq" id="XP_005179450.2"/>
    </source>
</evidence>
<name>A0A9J7CPP5_MUSDO</name>
<evidence type="ECO:0000256" key="22">
    <source>
        <dbReference type="PIRSR" id="PIRSR009400-2"/>
    </source>
</evidence>
<feature type="binding site" evidence="22">
    <location>
        <position position="174"/>
    </location>
    <ligand>
        <name>Ca(2+)</name>
        <dbReference type="ChEBI" id="CHEBI:29108"/>
        <label>1</label>
    </ligand>
</feature>
<dbReference type="PRINTS" id="PR00632">
    <property type="entry name" value="SONICHHOG"/>
</dbReference>
<keyword evidence="15 23" id="KW-0472">Membrane</keyword>
<feature type="site" description="Cleavage; by autolysis" evidence="21">
    <location>
        <begin position="282"/>
        <end position="283"/>
    </location>
</feature>
<keyword evidence="22" id="KW-0862">Zinc</keyword>
<evidence type="ECO:0000256" key="20">
    <source>
        <dbReference type="ARBA" id="ARBA00048589"/>
    </source>
</evidence>
<evidence type="ECO:0000256" key="17">
    <source>
        <dbReference type="ARBA" id="ARBA00023288"/>
    </source>
</evidence>
<dbReference type="OrthoDB" id="5212at2759"/>
<feature type="binding site" evidence="22">
    <location>
        <position position="232"/>
    </location>
    <ligand>
        <name>Zn(2+)</name>
        <dbReference type="ChEBI" id="CHEBI:29105"/>
    </ligand>
</feature>
<keyword evidence="23" id="KW-0256">Endoplasmic reticulum</keyword>
<dbReference type="SUPFAM" id="SSF51294">
    <property type="entry name" value="Hedgehog/intein (Hint) domain"/>
    <property type="match status" value="1"/>
</dbReference>
<dbReference type="InterPro" id="IPR003587">
    <property type="entry name" value="Hint_dom_N"/>
</dbReference>
<evidence type="ECO:0000259" key="24">
    <source>
        <dbReference type="SMART" id="SM00305"/>
    </source>
</evidence>
<dbReference type="InterPro" id="IPR001657">
    <property type="entry name" value="Hedgehog"/>
</dbReference>
<dbReference type="STRING" id="7370.A0A1I8MN98"/>
<feature type="domain" description="Hint" evidence="25">
    <location>
        <begin position="281"/>
        <end position="384"/>
    </location>
</feature>
<keyword evidence="17" id="KW-0449">Lipoprotein</keyword>
<keyword evidence="10 22" id="KW-0479">Metal-binding</keyword>
<evidence type="ECO:0000256" key="2">
    <source>
        <dbReference type="ARBA" id="ARBA00004496"/>
    </source>
</evidence>
<dbReference type="InterPro" id="IPR009045">
    <property type="entry name" value="Zn_M74/Hedgehog-like"/>
</dbReference>
<dbReference type="InterPro" id="IPR006141">
    <property type="entry name" value="Intein_N"/>
</dbReference>
<organism evidence="26 27">
    <name type="scientific">Musca domestica</name>
    <name type="common">House fly</name>
    <dbReference type="NCBI Taxonomy" id="7370"/>
    <lineage>
        <taxon>Eukaryota</taxon>
        <taxon>Metazoa</taxon>
        <taxon>Ecdysozoa</taxon>
        <taxon>Arthropoda</taxon>
        <taxon>Hexapoda</taxon>
        <taxon>Insecta</taxon>
        <taxon>Pterygota</taxon>
        <taxon>Neoptera</taxon>
        <taxon>Endopterygota</taxon>
        <taxon>Diptera</taxon>
        <taxon>Brachycera</taxon>
        <taxon>Muscomorpha</taxon>
        <taxon>Muscoidea</taxon>
        <taxon>Muscidae</taxon>
        <taxon>Musca</taxon>
    </lineage>
</organism>
<keyword evidence="9" id="KW-0709">Segmentation polarity protein</keyword>
<evidence type="ECO:0000256" key="14">
    <source>
        <dbReference type="ARBA" id="ARBA00022837"/>
    </source>
</evidence>
<evidence type="ECO:0000256" key="9">
    <source>
        <dbReference type="ARBA" id="ARBA00022716"/>
    </source>
</evidence>
<dbReference type="eggNOG" id="KOG3638">
    <property type="taxonomic scope" value="Eukaryota"/>
</dbReference>
<feature type="binding site" evidence="22">
    <location>
        <position position="209"/>
    </location>
    <ligand>
        <name>Ca(2+)</name>
        <dbReference type="ChEBI" id="CHEBI:29108"/>
        <label>1</label>
    </ligand>
</feature>
<dbReference type="PANTHER" id="PTHR11889">
    <property type="entry name" value="HEDGEHOG"/>
    <property type="match status" value="1"/>
</dbReference>
<feature type="binding site" evidence="22">
    <location>
        <position position="173"/>
    </location>
    <ligand>
        <name>Ca(2+)</name>
        <dbReference type="ChEBI" id="CHEBI:29108"/>
        <label>1</label>
    </ligand>
</feature>
<keyword evidence="5 23" id="KW-1003">Cell membrane</keyword>
<dbReference type="Proteomes" id="UP001652621">
    <property type="component" value="Unplaced"/>
</dbReference>
<feature type="binding site" evidence="22">
    <location>
        <position position="210"/>
    </location>
    <ligand>
        <name>Ca(2+)</name>
        <dbReference type="ChEBI" id="CHEBI:29108"/>
        <label>2</label>
    </ligand>
</feature>
<keyword evidence="6" id="KW-0963">Cytoplasm</keyword>
<dbReference type="InterPro" id="IPR050387">
    <property type="entry name" value="Hedgehog_Signaling"/>
</dbReference>
<keyword evidence="13 23" id="KW-0068">Autocatalytic cleavage</keyword>
<evidence type="ECO:0000256" key="19">
    <source>
        <dbReference type="ARBA" id="ARBA00045369"/>
    </source>
</evidence>
<evidence type="ECO:0000313" key="26">
    <source>
        <dbReference type="Proteomes" id="UP001652621"/>
    </source>
</evidence>
<feature type="binding site" evidence="22">
    <location>
        <position position="267"/>
    </location>
    <ligand>
        <name>Zn(2+)</name>
        <dbReference type="ChEBI" id="CHEBI:29105"/>
    </ligand>
</feature>
<keyword evidence="4 23" id="KW-0217">Developmental protein</keyword>
<dbReference type="Pfam" id="PF01079">
    <property type="entry name" value="Hint"/>
    <property type="match status" value="1"/>
</dbReference>
<evidence type="ECO:0000256" key="11">
    <source>
        <dbReference type="ARBA" id="ARBA00022729"/>
    </source>
</evidence>
<comment type="subcellular location">
    <molecule>Protein hedgehog N-product</molecule>
    <subcellularLocation>
        <location evidence="23">Cell membrane</location>
        <topology evidence="23">Lipid-anchor</topology>
    </subcellularLocation>
</comment>
<keyword evidence="23" id="KW-0333">Golgi apparatus</keyword>
<feature type="site" description="Involved in auto-cleavage" evidence="21">
    <location>
        <position position="351"/>
    </location>
</feature>
<evidence type="ECO:0000256" key="8">
    <source>
        <dbReference type="ARBA" id="ARBA00022679"/>
    </source>
</evidence>
<feature type="binding site" evidence="22">
    <location>
        <position position="174"/>
    </location>
    <ligand>
        <name>Ca(2+)</name>
        <dbReference type="ChEBI" id="CHEBI:29108"/>
        <label>2</label>
    </ligand>
</feature>
<evidence type="ECO:0000256" key="16">
    <source>
        <dbReference type="ARBA" id="ARBA00023139"/>
    </source>
</evidence>
<gene>
    <name evidence="27" type="primary">LOC101889971</name>
</gene>
<evidence type="ECO:0000256" key="12">
    <source>
        <dbReference type="ARBA" id="ARBA00022801"/>
    </source>
</evidence>
<dbReference type="Gene3D" id="2.170.16.10">
    <property type="entry name" value="Hedgehog/Intein (Hint) domain"/>
    <property type="match status" value="1"/>
</dbReference>
<evidence type="ECO:0000256" key="18">
    <source>
        <dbReference type="ARBA" id="ARBA00023301"/>
    </source>
</evidence>
<evidence type="ECO:0000256" key="6">
    <source>
        <dbReference type="ARBA" id="ARBA00022490"/>
    </source>
</evidence>
<dbReference type="PROSITE" id="PS50817">
    <property type="entry name" value="INTEIN_N_TER"/>
    <property type="match status" value="1"/>
</dbReference>
<dbReference type="PANTHER" id="PTHR11889:SF31">
    <property type="entry name" value="PROTEIN HEDGEHOG"/>
    <property type="match status" value="1"/>
</dbReference>
<accession>A0A9J7CPP5</accession>
<feature type="site" description="Involved in cholesterol transfer" evidence="21">
    <location>
        <position position="328"/>
    </location>
</feature>
<reference evidence="27" key="1">
    <citation type="submission" date="2025-08" db="UniProtKB">
        <authorList>
            <consortium name="RefSeq"/>
        </authorList>
    </citation>
    <scope>IDENTIFICATION</scope>
    <source>
        <strain evidence="27">Aabys</strain>
        <tissue evidence="27">Whole body</tissue>
    </source>
</reference>
<proteinExistence type="inferred from homology"/>